<reference evidence="1 2" key="1">
    <citation type="submission" date="2018-09" db="EMBL/GenBank/DDBJ databases">
        <title>Identification of marine bacteria producing industrial enzymes.</title>
        <authorList>
            <person name="Cheng T.H."/>
            <person name="Saidin J."/>
            <person name="Muhd D.D."/>
            <person name="Isa M.N.M."/>
            <person name="Bakar M.F.A."/>
            <person name="Ismail N."/>
        </authorList>
    </citation>
    <scope>NUCLEOTIDE SEQUENCE [LARGE SCALE GENOMIC DNA]</scope>
    <source>
        <strain evidence="1 2">MNAD 1.6</strain>
    </source>
</reference>
<proteinExistence type="predicted"/>
<sequence>MSQLQPKQQIALALLAILLVLKFAVVPLLDWQDEQIGIISNLQKRATKSQTVIDNQATIDSQQQQISQQLESINRLFVEPQKDTEFKLAMQQKVEQLMATHNLQINNSNWLVSLKVAEDSLMRHQLTLNISGKLINFQNVLVQLETNTPLMQVSDFNMRIKGQTAQELGQVDGTIQLSFYMQQGEPNE</sequence>
<evidence type="ECO:0000313" key="1">
    <source>
        <dbReference type="EMBL" id="RJF38022.1"/>
    </source>
</evidence>
<evidence type="ECO:0000313" key="2">
    <source>
        <dbReference type="Proteomes" id="UP000265938"/>
    </source>
</evidence>
<organism evidence="1 2">
    <name type="scientific">Pseudoalteromonas gelatinilytica</name>
    <dbReference type="NCBI Taxonomy" id="1703256"/>
    <lineage>
        <taxon>Bacteria</taxon>
        <taxon>Pseudomonadati</taxon>
        <taxon>Pseudomonadota</taxon>
        <taxon>Gammaproteobacteria</taxon>
        <taxon>Alteromonadales</taxon>
        <taxon>Pseudoalteromonadaceae</taxon>
        <taxon>Pseudoalteromonas</taxon>
    </lineage>
</organism>
<name>A0A3A3F941_9GAMM</name>
<gene>
    <name evidence="1" type="ORF">D4741_08155</name>
</gene>
<dbReference type="InterPro" id="IPR034756">
    <property type="entry name" value="T2SSM_b"/>
</dbReference>
<dbReference type="Proteomes" id="UP000265938">
    <property type="component" value="Unassembled WGS sequence"/>
</dbReference>
<accession>A0A3A3F941</accession>
<dbReference type="RefSeq" id="WP_119852596.1">
    <property type="nucleotide sequence ID" value="NZ_QYSE01000001.1"/>
</dbReference>
<protein>
    <submittedName>
        <fullName evidence="1">Uncharacterized protein</fullName>
    </submittedName>
</protein>
<dbReference type="AlphaFoldDB" id="A0A3A3F941"/>
<dbReference type="EMBL" id="QYSE01000001">
    <property type="protein sequence ID" value="RJF38022.1"/>
    <property type="molecule type" value="Genomic_DNA"/>
</dbReference>
<dbReference type="Pfam" id="PF10741">
    <property type="entry name" value="T2SSM_b"/>
    <property type="match status" value="1"/>
</dbReference>
<comment type="caution">
    <text evidence="1">The sequence shown here is derived from an EMBL/GenBank/DDBJ whole genome shotgun (WGS) entry which is preliminary data.</text>
</comment>